<evidence type="ECO:0000313" key="2">
    <source>
        <dbReference type="EMBL" id="MBY8885807.1"/>
    </source>
</evidence>
<feature type="compositionally biased region" description="Basic and acidic residues" evidence="1">
    <location>
        <begin position="20"/>
        <end position="34"/>
    </location>
</feature>
<accession>A0ABS7QRJ8</accession>
<proteinExistence type="predicted"/>
<comment type="caution">
    <text evidence="2">The sequence shown here is derived from an EMBL/GenBank/DDBJ whole genome shotgun (WGS) entry which is preliminary data.</text>
</comment>
<reference evidence="2 3" key="1">
    <citation type="submission" date="2021-08" db="EMBL/GenBank/DDBJ databases">
        <title>Streptomyces sp. PTM05 isolated from lichen.</title>
        <authorList>
            <person name="Somphong A."/>
            <person name="Phongsopitanun W."/>
            <person name="Tanasupawat S."/>
        </authorList>
    </citation>
    <scope>NUCLEOTIDE SEQUENCE [LARGE SCALE GENOMIC DNA]</scope>
    <source>
        <strain evidence="2 3">Ptm05</strain>
    </source>
</reference>
<dbReference type="EMBL" id="JAINVZ010000007">
    <property type="protein sequence ID" value="MBY8885807.1"/>
    <property type="molecule type" value="Genomic_DNA"/>
</dbReference>
<gene>
    <name evidence="2" type="ORF">K7472_13220</name>
</gene>
<sequence>MRTTRGTARGERVLLGQRVGDGRTGRRAERDEIRDRRPELLGGTVGGAAGVRRR</sequence>
<organism evidence="2 3">
    <name type="scientific">Streptantibioticus parmotrematis</name>
    <dbReference type="NCBI Taxonomy" id="2873249"/>
    <lineage>
        <taxon>Bacteria</taxon>
        <taxon>Bacillati</taxon>
        <taxon>Actinomycetota</taxon>
        <taxon>Actinomycetes</taxon>
        <taxon>Kitasatosporales</taxon>
        <taxon>Streptomycetaceae</taxon>
        <taxon>Streptantibioticus</taxon>
    </lineage>
</organism>
<name>A0ABS7QRJ8_9ACTN</name>
<evidence type="ECO:0000256" key="1">
    <source>
        <dbReference type="SAM" id="MobiDB-lite"/>
    </source>
</evidence>
<dbReference type="Proteomes" id="UP001198565">
    <property type="component" value="Unassembled WGS sequence"/>
</dbReference>
<protein>
    <submittedName>
        <fullName evidence="2">Uncharacterized protein</fullName>
    </submittedName>
</protein>
<feature type="region of interest" description="Disordered" evidence="1">
    <location>
        <begin position="1"/>
        <end position="34"/>
    </location>
</feature>
<dbReference type="RefSeq" id="WP_222977412.1">
    <property type="nucleotide sequence ID" value="NZ_JAINVZ010000007.1"/>
</dbReference>
<keyword evidence="3" id="KW-1185">Reference proteome</keyword>
<evidence type="ECO:0000313" key="3">
    <source>
        <dbReference type="Proteomes" id="UP001198565"/>
    </source>
</evidence>